<dbReference type="InterPro" id="IPR037202">
    <property type="entry name" value="ESCRT_assembly_dom"/>
</dbReference>
<comment type="caution">
    <text evidence="11">The sequence shown here is derived from an EMBL/GenBank/DDBJ whole genome shotgun (WGS) entry which is preliminary data.</text>
</comment>
<feature type="compositionally biased region" description="Low complexity" evidence="8">
    <location>
        <begin position="184"/>
        <end position="207"/>
    </location>
</feature>
<comment type="subcellular location">
    <subcellularLocation>
        <location evidence="1">Endosome</location>
    </subcellularLocation>
</comment>
<dbReference type="SUPFAM" id="SSF54495">
    <property type="entry name" value="UBC-like"/>
    <property type="match status" value="1"/>
</dbReference>
<organism evidence="11 12">
    <name type="scientific">Cyanidium caldarium</name>
    <name type="common">Red alga</name>
    <dbReference type="NCBI Taxonomy" id="2771"/>
    <lineage>
        <taxon>Eukaryota</taxon>
        <taxon>Rhodophyta</taxon>
        <taxon>Bangiophyceae</taxon>
        <taxon>Cyanidiales</taxon>
        <taxon>Cyanidiaceae</taxon>
        <taxon>Cyanidium</taxon>
    </lineage>
</organism>
<dbReference type="InterPro" id="IPR017916">
    <property type="entry name" value="SB_dom"/>
</dbReference>
<dbReference type="PANTHER" id="PTHR23306">
    <property type="entry name" value="TUMOR SUSCEPTIBILITY GENE 101 PROTEIN-RELATED"/>
    <property type="match status" value="1"/>
</dbReference>
<evidence type="ECO:0000313" key="11">
    <source>
        <dbReference type="EMBL" id="KAK4535310.1"/>
    </source>
</evidence>
<evidence type="ECO:0000256" key="3">
    <source>
        <dbReference type="ARBA" id="ARBA00022448"/>
    </source>
</evidence>
<dbReference type="Proteomes" id="UP001301350">
    <property type="component" value="Unassembled WGS sequence"/>
</dbReference>
<dbReference type="GO" id="GO:0015031">
    <property type="term" value="P:protein transport"/>
    <property type="evidence" value="ECO:0007669"/>
    <property type="project" value="UniProtKB-UniRule"/>
</dbReference>
<evidence type="ECO:0000256" key="1">
    <source>
        <dbReference type="ARBA" id="ARBA00004177"/>
    </source>
</evidence>
<dbReference type="Pfam" id="PF05743">
    <property type="entry name" value="UEV"/>
    <property type="match status" value="1"/>
</dbReference>
<dbReference type="Gene3D" id="6.10.140.820">
    <property type="match status" value="1"/>
</dbReference>
<keyword evidence="3 7" id="KW-0813">Transport</keyword>
<feature type="domain" description="SB" evidence="9">
    <location>
        <begin position="312"/>
        <end position="374"/>
    </location>
</feature>
<evidence type="ECO:0000256" key="8">
    <source>
        <dbReference type="SAM" id="MobiDB-lite"/>
    </source>
</evidence>
<comment type="similarity">
    <text evidence="2">Belongs to the ubiquitin-conjugating enzyme family. UEV subfamily.</text>
</comment>
<proteinExistence type="inferred from homology"/>
<evidence type="ECO:0000256" key="4">
    <source>
        <dbReference type="ARBA" id="ARBA00022753"/>
    </source>
</evidence>
<sequence>MPSMVTTASPLVTPSRGVTVRQYVASLLENTRGYDSRCRQRIVQDVEHVHRQCPSMVPHVGELTFPNGEQHRLLGLRGTLPIAYRGVQYNVPLDVWIPHEYPKSPPIVYVTPTRHMFIRPNHRNVDLSGLVYLPSLSNWSARSDNLPFLLADMSSVFSTDPPVYARPTQLHAAVTSRAATAAVGNGRAGPSAAVGSGARPSPPSASAAHKERIVERARRRYREQLDAQRAEAMRLLQGAHGEESHRKDGDAATDVDGDAAPDVAAELARERQDIDTNLATTQRHIQAVQAWIDSHRDLEQELDVSAILALADTRSRQLSEASSLDGAIHDALLLLEDMLRRGRIDLDPFLRLVRELSYQQFMARRTLKLLDGLV</sequence>
<dbReference type="InterPro" id="IPR052070">
    <property type="entry name" value="ESCRT-I_UEV_domain"/>
</dbReference>
<dbReference type="GO" id="GO:0008333">
    <property type="term" value="P:endosome to lysosome transport"/>
    <property type="evidence" value="ECO:0007669"/>
    <property type="project" value="TreeGrafter"/>
</dbReference>
<keyword evidence="6" id="KW-0175">Coiled coil</keyword>
<feature type="region of interest" description="Disordered" evidence="8">
    <location>
        <begin position="184"/>
        <end position="212"/>
    </location>
</feature>
<dbReference type="AlphaFoldDB" id="A0AAV9ISN5"/>
<keyword evidence="5 7" id="KW-0653">Protein transport</keyword>
<reference evidence="11 12" key="1">
    <citation type="submission" date="2022-07" db="EMBL/GenBank/DDBJ databases">
        <title>Genome-wide signatures of adaptation to extreme environments.</title>
        <authorList>
            <person name="Cho C.H."/>
            <person name="Yoon H.S."/>
        </authorList>
    </citation>
    <scope>NUCLEOTIDE SEQUENCE [LARGE SCALE GENOMIC DNA]</scope>
    <source>
        <strain evidence="11 12">DBV 063 E5</strain>
    </source>
</reference>
<evidence type="ECO:0000256" key="6">
    <source>
        <dbReference type="ARBA" id="ARBA00023054"/>
    </source>
</evidence>
<dbReference type="EMBL" id="JANCYW010000004">
    <property type="protein sequence ID" value="KAK4535310.1"/>
    <property type="molecule type" value="Genomic_DNA"/>
</dbReference>
<feature type="domain" description="UEV" evidence="10">
    <location>
        <begin position="23"/>
        <end position="167"/>
    </location>
</feature>
<dbReference type="Pfam" id="PF09454">
    <property type="entry name" value="Vps23_core"/>
    <property type="match status" value="1"/>
</dbReference>
<dbReference type="GO" id="GO:0043130">
    <property type="term" value="F:ubiquitin binding"/>
    <property type="evidence" value="ECO:0007669"/>
    <property type="project" value="TreeGrafter"/>
</dbReference>
<dbReference type="CDD" id="cd11685">
    <property type="entry name" value="UEV_TSG101-like"/>
    <property type="match status" value="1"/>
</dbReference>
<keyword evidence="4" id="KW-0967">Endosome</keyword>
<evidence type="ECO:0000313" key="12">
    <source>
        <dbReference type="Proteomes" id="UP001301350"/>
    </source>
</evidence>
<keyword evidence="12" id="KW-1185">Reference proteome</keyword>
<dbReference type="PROSITE" id="PS51322">
    <property type="entry name" value="UEV"/>
    <property type="match status" value="1"/>
</dbReference>
<gene>
    <name evidence="11" type="ORF">CDCA_CDCA04G1335</name>
</gene>
<name>A0AAV9ISN5_CYACA</name>
<dbReference type="PROSITE" id="PS51312">
    <property type="entry name" value="SB"/>
    <property type="match status" value="1"/>
</dbReference>
<evidence type="ECO:0000259" key="9">
    <source>
        <dbReference type="PROSITE" id="PS51312"/>
    </source>
</evidence>
<feature type="compositionally biased region" description="Basic and acidic residues" evidence="8">
    <location>
        <begin position="240"/>
        <end position="250"/>
    </location>
</feature>
<feature type="region of interest" description="Disordered" evidence="8">
    <location>
        <begin position="237"/>
        <end position="257"/>
    </location>
</feature>
<dbReference type="InterPro" id="IPR016135">
    <property type="entry name" value="UBQ-conjugating_enzyme/RWD"/>
</dbReference>
<evidence type="ECO:0000256" key="2">
    <source>
        <dbReference type="ARBA" id="ARBA00009594"/>
    </source>
</evidence>
<evidence type="ECO:0000256" key="5">
    <source>
        <dbReference type="ARBA" id="ARBA00022927"/>
    </source>
</evidence>
<dbReference type="SUPFAM" id="SSF140111">
    <property type="entry name" value="Endosomal sorting complex assembly domain"/>
    <property type="match status" value="1"/>
</dbReference>
<protein>
    <submittedName>
        <fullName evidence="11">Uncharacterized protein</fullName>
    </submittedName>
</protein>
<dbReference type="GO" id="GO:0000813">
    <property type="term" value="C:ESCRT I complex"/>
    <property type="evidence" value="ECO:0007669"/>
    <property type="project" value="TreeGrafter"/>
</dbReference>
<evidence type="ECO:0000256" key="7">
    <source>
        <dbReference type="PROSITE-ProRule" id="PRU00644"/>
    </source>
</evidence>
<accession>A0AAV9ISN5</accession>
<dbReference type="InterPro" id="IPR008883">
    <property type="entry name" value="UEV_N"/>
</dbReference>
<evidence type="ECO:0000259" key="10">
    <source>
        <dbReference type="PROSITE" id="PS51322"/>
    </source>
</evidence>
<dbReference type="Gene3D" id="3.10.110.10">
    <property type="entry name" value="Ubiquitin Conjugating Enzyme"/>
    <property type="match status" value="1"/>
</dbReference>
<dbReference type="PANTHER" id="PTHR23306:SF3">
    <property type="entry name" value="TUMOR SUPPRESSOR PROTEIN 101"/>
    <property type="match status" value="1"/>
</dbReference>